<reference evidence="1" key="2">
    <citation type="submission" date="2013-05" db="EMBL/GenBank/DDBJ databases">
        <authorList>
            <person name="Carter J.-M."/>
            <person name="Baker S.C."/>
            <person name="Pink R."/>
            <person name="Carter D.R.F."/>
            <person name="Collins A."/>
            <person name="Tomlin J."/>
            <person name="Gibbs M."/>
            <person name="Breuker C.J."/>
        </authorList>
    </citation>
    <scope>NUCLEOTIDE SEQUENCE</scope>
    <source>
        <tissue evidence="1">Ovary</tissue>
    </source>
</reference>
<reference evidence="1" key="1">
    <citation type="journal article" date="2013" name="BMC Genomics">
        <title>Unscrambling butterfly oogenesis.</title>
        <authorList>
            <person name="Carter J.M."/>
            <person name="Baker S.C."/>
            <person name="Pink R."/>
            <person name="Carter D.R."/>
            <person name="Collins A."/>
            <person name="Tomlin J."/>
            <person name="Gibbs M."/>
            <person name="Breuker C.J."/>
        </authorList>
    </citation>
    <scope>NUCLEOTIDE SEQUENCE</scope>
    <source>
        <tissue evidence="1">Ovary</tissue>
    </source>
</reference>
<sequence>FEKLEVRAGIRTRPPKSELEVLPVEVRSNSARSLVDGAEIRCRVTRLCVVLLSRAPGVQRVQGVGCRAT</sequence>
<protein>
    <submittedName>
        <fullName evidence="1">Uncharacterized protein</fullName>
    </submittedName>
</protein>
<evidence type="ECO:0000313" key="1">
    <source>
        <dbReference type="EMBL" id="JAA80882.1"/>
    </source>
</evidence>
<feature type="non-terminal residue" evidence="1">
    <location>
        <position position="69"/>
    </location>
</feature>
<dbReference type="EMBL" id="GAIX01011678">
    <property type="protein sequence ID" value="JAA80882.1"/>
    <property type="molecule type" value="Transcribed_RNA"/>
</dbReference>
<name>S4PTP5_9NEOP</name>
<dbReference type="AlphaFoldDB" id="S4PTP5"/>
<feature type="non-terminal residue" evidence="1">
    <location>
        <position position="1"/>
    </location>
</feature>
<accession>S4PTP5</accession>
<organism evidence="1">
    <name type="scientific">Pararge aegeria</name>
    <name type="common">speckled wood butterfly</name>
    <dbReference type="NCBI Taxonomy" id="116150"/>
    <lineage>
        <taxon>Eukaryota</taxon>
        <taxon>Metazoa</taxon>
        <taxon>Ecdysozoa</taxon>
        <taxon>Arthropoda</taxon>
        <taxon>Hexapoda</taxon>
        <taxon>Insecta</taxon>
        <taxon>Pterygota</taxon>
        <taxon>Neoptera</taxon>
        <taxon>Endopterygota</taxon>
        <taxon>Lepidoptera</taxon>
        <taxon>Glossata</taxon>
        <taxon>Ditrysia</taxon>
        <taxon>Papilionoidea</taxon>
        <taxon>Nymphalidae</taxon>
        <taxon>Satyrinae</taxon>
        <taxon>Satyrini</taxon>
        <taxon>Parargina</taxon>
        <taxon>Pararge</taxon>
    </lineage>
</organism>
<proteinExistence type="predicted"/>